<dbReference type="AlphaFoldDB" id="A0A1G7FIZ4"/>
<comment type="subcellular location">
    <subcellularLocation>
        <location evidence="1">Cell membrane</location>
        <topology evidence="1">Multi-pass membrane protein</topology>
    </subcellularLocation>
</comment>
<dbReference type="STRING" id="1391627.SAMN05216464_10970"/>
<keyword evidence="4 7" id="KW-0812">Transmembrane</keyword>
<evidence type="ECO:0000256" key="1">
    <source>
        <dbReference type="ARBA" id="ARBA00004651"/>
    </source>
</evidence>
<feature type="transmembrane region" description="Helical" evidence="7">
    <location>
        <begin position="268"/>
        <end position="291"/>
    </location>
</feature>
<dbReference type="RefSeq" id="WP_162842693.1">
    <property type="nucleotide sequence ID" value="NZ_FNAI01000009.1"/>
</dbReference>
<feature type="transmembrane region" description="Helical" evidence="7">
    <location>
        <begin position="185"/>
        <end position="204"/>
    </location>
</feature>
<name>A0A1G7FIZ4_9SPHI</name>
<feature type="transmembrane region" description="Helical" evidence="7">
    <location>
        <begin position="123"/>
        <end position="144"/>
    </location>
</feature>
<evidence type="ECO:0000256" key="6">
    <source>
        <dbReference type="ARBA" id="ARBA00023136"/>
    </source>
</evidence>
<keyword evidence="9" id="KW-1185">Reference proteome</keyword>
<keyword evidence="6 7" id="KW-0472">Membrane</keyword>
<feature type="transmembrane region" description="Helical" evidence="7">
    <location>
        <begin position="12"/>
        <end position="30"/>
    </location>
</feature>
<gene>
    <name evidence="8" type="ORF">SAMN05216464_10970</name>
</gene>
<feature type="transmembrane region" description="Helical" evidence="7">
    <location>
        <begin position="42"/>
        <end position="62"/>
    </location>
</feature>
<accession>A0A1G7FIZ4</accession>
<dbReference type="InterPro" id="IPR002293">
    <property type="entry name" value="AA/rel_permease1"/>
</dbReference>
<keyword evidence="5 7" id="KW-1133">Transmembrane helix</keyword>
<proteinExistence type="predicted"/>
<feature type="transmembrane region" description="Helical" evidence="7">
    <location>
        <begin position="151"/>
        <end position="173"/>
    </location>
</feature>
<dbReference type="Proteomes" id="UP000199072">
    <property type="component" value="Unassembled WGS sequence"/>
</dbReference>
<dbReference type="PANTHER" id="PTHR45826">
    <property type="entry name" value="POLYAMINE TRANSPORTER PUT1"/>
    <property type="match status" value="1"/>
</dbReference>
<dbReference type="InterPro" id="IPR044566">
    <property type="entry name" value="RMV1-like"/>
</dbReference>
<keyword evidence="2" id="KW-0813">Transport</keyword>
<dbReference type="GO" id="GO:0005886">
    <property type="term" value="C:plasma membrane"/>
    <property type="evidence" value="ECO:0007669"/>
    <property type="project" value="UniProtKB-SubCell"/>
</dbReference>
<dbReference type="EMBL" id="FNAI01000009">
    <property type="protein sequence ID" value="SDE75555.1"/>
    <property type="molecule type" value="Genomic_DNA"/>
</dbReference>
<sequence length="447" mass="49414">MPSKASLKKIRPIQLIAVIFFTVSGGPYGLEPLLSYAGNHAALLILLATPMLWDIPAMFTVLELNSMMPVTGGYYKWVKYALGTRWGFYEGWWTWLYTFVDLAIYPVLFVMYASYFFPELQNYQVPVCLVIIWASAGLNILGIVPVGKVSLFLSAAVLAPVIILVVLAVYHHGGMSIPSPSLKGITFPSFGMALYTVMWNCLGWDNVTTYAEEVENPVRSYRSSIFIAFILVIVIYFLVITVAQQSGINHDKLSNDGLPALGELIAGHWLGVVIAAGGMASSLGIYAAVLLSVSRVPQVMAEDKLLPDTLNRLHPKFRTPYISILLCSLIVSMMILWSLGELLIIDVTVYGAGLSLEYISLIKLRIKEPDRYRPFKIPFGIMGLCIALIIPASVYFIALGGAFSSQDKGPIAAVFAICALLSAEVAWRRFRFTKKVIAWLMGEKWTK</sequence>
<feature type="transmembrane region" description="Helical" evidence="7">
    <location>
        <begin position="225"/>
        <end position="248"/>
    </location>
</feature>
<evidence type="ECO:0000256" key="3">
    <source>
        <dbReference type="ARBA" id="ARBA00022475"/>
    </source>
</evidence>
<dbReference type="PIRSF" id="PIRSF006060">
    <property type="entry name" value="AA_transporter"/>
    <property type="match status" value="1"/>
</dbReference>
<feature type="transmembrane region" description="Helical" evidence="7">
    <location>
        <begin position="95"/>
        <end position="117"/>
    </location>
</feature>
<evidence type="ECO:0000256" key="5">
    <source>
        <dbReference type="ARBA" id="ARBA00022989"/>
    </source>
</evidence>
<feature type="transmembrane region" description="Helical" evidence="7">
    <location>
        <begin position="319"/>
        <end position="337"/>
    </location>
</feature>
<feature type="transmembrane region" description="Helical" evidence="7">
    <location>
        <begin position="381"/>
        <end position="403"/>
    </location>
</feature>
<dbReference type="Gene3D" id="1.20.1740.10">
    <property type="entry name" value="Amino acid/polyamine transporter I"/>
    <property type="match status" value="1"/>
</dbReference>
<dbReference type="PANTHER" id="PTHR45826:SF2">
    <property type="entry name" value="AMINO ACID TRANSPORTER"/>
    <property type="match status" value="1"/>
</dbReference>
<evidence type="ECO:0000256" key="2">
    <source>
        <dbReference type="ARBA" id="ARBA00022448"/>
    </source>
</evidence>
<evidence type="ECO:0000313" key="9">
    <source>
        <dbReference type="Proteomes" id="UP000199072"/>
    </source>
</evidence>
<dbReference type="Pfam" id="PF13520">
    <property type="entry name" value="AA_permease_2"/>
    <property type="match status" value="1"/>
</dbReference>
<evidence type="ECO:0000313" key="8">
    <source>
        <dbReference type="EMBL" id="SDE75555.1"/>
    </source>
</evidence>
<protein>
    <submittedName>
        <fullName evidence="8">Amino acid/polyamine/organocation transporter, APC superfamily</fullName>
    </submittedName>
</protein>
<feature type="transmembrane region" description="Helical" evidence="7">
    <location>
        <begin position="409"/>
        <end position="427"/>
    </location>
</feature>
<dbReference type="GO" id="GO:0022857">
    <property type="term" value="F:transmembrane transporter activity"/>
    <property type="evidence" value="ECO:0007669"/>
    <property type="project" value="InterPro"/>
</dbReference>
<organism evidence="8 9">
    <name type="scientific">Mucilaginibacter pineti</name>
    <dbReference type="NCBI Taxonomy" id="1391627"/>
    <lineage>
        <taxon>Bacteria</taxon>
        <taxon>Pseudomonadati</taxon>
        <taxon>Bacteroidota</taxon>
        <taxon>Sphingobacteriia</taxon>
        <taxon>Sphingobacteriales</taxon>
        <taxon>Sphingobacteriaceae</taxon>
        <taxon>Mucilaginibacter</taxon>
    </lineage>
</organism>
<feature type="transmembrane region" description="Helical" evidence="7">
    <location>
        <begin position="343"/>
        <end position="361"/>
    </location>
</feature>
<evidence type="ECO:0000256" key="4">
    <source>
        <dbReference type="ARBA" id="ARBA00022692"/>
    </source>
</evidence>
<keyword evidence="3" id="KW-1003">Cell membrane</keyword>
<evidence type="ECO:0000256" key="7">
    <source>
        <dbReference type="SAM" id="Phobius"/>
    </source>
</evidence>
<reference evidence="8 9" key="1">
    <citation type="submission" date="2016-10" db="EMBL/GenBank/DDBJ databases">
        <authorList>
            <person name="de Groot N.N."/>
        </authorList>
    </citation>
    <scope>NUCLEOTIDE SEQUENCE [LARGE SCALE GENOMIC DNA]</scope>
    <source>
        <strain evidence="8 9">47C3B</strain>
    </source>
</reference>